<dbReference type="InterPro" id="IPR037055">
    <property type="entry name" value="MHC_I-like_Ag-recog_sf"/>
</dbReference>
<dbReference type="AlphaFoldDB" id="A0AAJ7QIG1"/>
<evidence type="ECO:0000256" key="1">
    <source>
        <dbReference type="ARBA" id="ARBA00023180"/>
    </source>
</evidence>
<dbReference type="InterPro" id="IPR011161">
    <property type="entry name" value="MHC_I-like_Ag-recog"/>
</dbReference>
<feature type="domain" description="Ig-like" evidence="5">
    <location>
        <begin position="227"/>
        <end position="313"/>
    </location>
</feature>
<keyword evidence="4" id="KW-0472">Membrane</keyword>
<evidence type="ECO:0000259" key="5">
    <source>
        <dbReference type="PROSITE" id="PS50835"/>
    </source>
</evidence>
<dbReference type="SMART" id="SM00407">
    <property type="entry name" value="IGc1"/>
    <property type="match status" value="1"/>
</dbReference>
<reference evidence="7 8" key="1">
    <citation type="submission" date="2025-04" db="UniProtKB">
        <authorList>
            <consortium name="RefSeq"/>
        </authorList>
    </citation>
    <scope>IDENTIFICATION</scope>
    <source>
        <tissue evidence="7 8">Brain</tissue>
    </source>
</reference>
<dbReference type="GeneID" id="108900492"/>
<dbReference type="Pfam" id="PF00129">
    <property type="entry name" value="MHC_I"/>
    <property type="match status" value="1"/>
</dbReference>
<dbReference type="FunFam" id="3.30.500.10:FF:000001">
    <property type="entry name" value="H-2 class I histocompatibility antigen, alpha chain"/>
    <property type="match status" value="1"/>
</dbReference>
<organism evidence="6 8">
    <name type="scientific">Lates calcarifer</name>
    <name type="common">Barramundi</name>
    <name type="synonym">Holocentrus calcarifer</name>
    <dbReference type="NCBI Taxonomy" id="8187"/>
    <lineage>
        <taxon>Eukaryota</taxon>
        <taxon>Metazoa</taxon>
        <taxon>Chordata</taxon>
        <taxon>Craniata</taxon>
        <taxon>Vertebrata</taxon>
        <taxon>Euteleostomi</taxon>
        <taxon>Actinopterygii</taxon>
        <taxon>Neopterygii</taxon>
        <taxon>Teleostei</taxon>
        <taxon>Neoteleostei</taxon>
        <taxon>Acanthomorphata</taxon>
        <taxon>Carangaria</taxon>
        <taxon>Carangaria incertae sedis</taxon>
        <taxon>Centropomidae</taxon>
        <taxon>Lates</taxon>
    </lineage>
</organism>
<evidence type="ECO:0000313" key="7">
    <source>
        <dbReference type="RefSeq" id="XP_018557077.1"/>
    </source>
</evidence>
<feature type="region of interest" description="Disordered" evidence="3">
    <location>
        <begin position="360"/>
        <end position="381"/>
    </location>
</feature>
<evidence type="ECO:0000256" key="4">
    <source>
        <dbReference type="SAM" id="Phobius"/>
    </source>
</evidence>
<name>A0AAJ7QIG1_LATCA</name>
<dbReference type="InterPro" id="IPR011162">
    <property type="entry name" value="MHC_I/II-like_Ag-recog"/>
</dbReference>
<dbReference type="PANTHER" id="PTHR16675">
    <property type="entry name" value="MHC CLASS I-RELATED"/>
    <property type="match status" value="1"/>
</dbReference>
<dbReference type="PANTHER" id="PTHR16675:SF237">
    <property type="entry name" value="MHC CLASS I ANTIGEN TRANSCRIPT VARIANT 1-RELATED"/>
    <property type="match status" value="1"/>
</dbReference>
<comment type="similarity">
    <text evidence="2">Belongs to the MHC class I family.</text>
</comment>
<dbReference type="InterPro" id="IPR050208">
    <property type="entry name" value="MHC_class-I_related"/>
</dbReference>
<dbReference type="GO" id="GO:0005615">
    <property type="term" value="C:extracellular space"/>
    <property type="evidence" value="ECO:0007669"/>
    <property type="project" value="TreeGrafter"/>
</dbReference>
<dbReference type="InterPro" id="IPR003597">
    <property type="entry name" value="Ig_C1-set"/>
</dbReference>
<proteinExistence type="inferred from homology"/>
<dbReference type="GO" id="GO:0006955">
    <property type="term" value="P:immune response"/>
    <property type="evidence" value="ECO:0007669"/>
    <property type="project" value="TreeGrafter"/>
</dbReference>
<dbReference type="KEGG" id="lcf:108900492"/>
<dbReference type="RefSeq" id="XP_018557077.1">
    <property type="nucleotide sequence ID" value="XM_018701561.2"/>
</dbReference>
<evidence type="ECO:0000313" key="8">
    <source>
        <dbReference type="RefSeq" id="XP_018557078.1"/>
    </source>
</evidence>
<dbReference type="Proteomes" id="UP000694890">
    <property type="component" value="Linkage group LG6"/>
</dbReference>
<dbReference type="InterPro" id="IPR001039">
    <property type="entry name" value="MHC_I_a_a1/a2"/>
</dbReference>
<protein>
    <submittedName>
        <fullName evidence="7 8">Major histocompatibility complex class I-related gene protein</fullName>
    </submittedName>
</protein>
<dbReference type="Pfam" id="PF07654">
    <property type="entry name" value="C1-set"/>
    <property type="match status" value="1"/>
</dbReference>
<keyword evidence="4" id="KW-1133">Transmembrane helix</keyword>
<dbReference type="InterPro" id="IPR036179">
    <property type="entry name" value="Ig-like_dom_sf"/>
</dbReference>
<accession>A0AAJ7QIG1</accession>
<dbReference type="RefSeq" id="XP_018557078.1">
    <property type="nucleotide sequence ID" value="XM_018701562.2"/>
</dbReference>
<feature type="transmembrane region" description="Helical" evidence="4">
    <location>
        <begin position="331"/>
        <end position="355"/>
    </location>
</feature>
<dbReference type="InterPro" id="IPR007110">
    <property type="entry name" value="Ig-like_dom"/>
</dbReference>
<keyword evidence="1" id="KW-0325">Glycoprotein</keyword>
<dbReference type="PROSITE" id="PS50835">
    <property type="entry name" value="IG_LIKE"/>
    <property type="match status" value="1"/>
</dbReference>
<dbReference type="Gene3D" id="2.60.40.10">
    <property type="entry name" value="Immunoglobulins"/>
    <property type="match status" value="1"/>
</dbReference>
<gene>
    <name evidence="7 8" type="primary">LOC108900492</name>
</gene>
<dbReference type="GO" id="GO:0009897">
    <property type="term" value="C:external side of plasma membrane"/>
    <property type="evidence" value="ECO:0007669"/>
    <property type="project" value="TreeGrafter"/>
</dbReference>
<evidence type="ECO:0000256" key="2">
    <source>
        <dbReference type="RuleBase" id="RU004439"/>
    </source>
</evidence>
<evidence type="ECO:0000256" key="3">
    <source>
        <dbReference type="SAM" id="MobiDB-lite"/>
    </source>
</evidence>
<evidence type="ECO:0000313" key="6">
    <source>
        <dbReference type="Proteomes" id="UP000694890"/>
    </source>
</evidence>
<sequence length="381" mass="43510">MNGNESETGKNLERLGPLPVPLHQNKMKLFFLLLFFDVSSTVKHSLKYFFTISSGIPNFPEFVGAVHVDNILTGYCDSIRKIPQVKQDWVKTYFDNDPEHLDWYTRECSENRPRVFKARISSLMQDFNQSEGVHILQRINGCEWDEKTGEVTGFMQYGYDGEDFISLDLKTLTWIALKPQALITKLRWDADKLRINHNEIFFTQICPVWLKKYVDYGNSSLLRTDPPSVSLLQKTPSSPVSCYATGFYPDRAVMFWRRDGEELHEDVDQGEVLPNHDGTFQMSVDLKLSSVTPEDWRRYDCVFQLSGVEDNVTTKLDKAEIRTNWVKPTNMTVPITVSVVVVALVVIAVTGFVIYKKKKATCPPSSPNNSTELSAKLDPEA</sequence>
<dbReference type="CDD" id="cd07698">
    <property type="entry name" value="IgC1_MHC_I_alpha3"/>
    <property type="match status" value="1"/>
</dbReference>
<dbReference type="SUPFAM" id="SSF54452">
    <property type="entry name" value="MHC antigen-recognition domain"/>
    <property type="match status" value="1"/>
</dbReference>
<dbReference type="SUPFAM" id="SSF48726">
    <property type="entry name" value="Immunoglobulin"/>
    <property type="match status" value="1"/>
</dbReference>
<dbReference type="PRINTS" id="PR01638">
    <property type="entry name" value="MHCCLASSI"/>
</dbReference>
<keyword evidence="4" id="KW-0812">Transmembrane</keyword>
<dbReference type="Gene3D" id="3.30.500.10">
    <property type="entry name" value="MHC class I-like antigen recognition-like"/>
    <property type="match status" value="1"/>
</dbReference>
<dbReference type="FunFam" id="2.60.40.10:FF:000943">
    <property type="entry name" value="Classical MHC class I molecule, alpha-chain"/>
    <property type="match status" value="1"/>
</dbReference>
<dbReference type="InterPro" id="IPR013783">
    <property type="entry name" value="Ig-like_fold"/>
</dbReference>